<comment type="similarity">
    <text evidence="2 7">Belongs to the copper transporter (Ctr) (TC 1.A.56) family. SLC31A subfamily.</text>
</comment>
<keyword evidence="7" id="KW-0813">Transport</keyword>
<reference evidence="9" key="1">
    <citation type="journal article" date="2016" name="Nat. Biotechnol.">
        <title>Sequencing wild and cultivated cassava and related species reveals extensive interspecific hybridization and genetic diversity.</title>
        <authorList>
            <person name="Bredeson J.V."/>
            <person name="Lyons J.B."/>
            <person name="Prochnik S.E."/>
            <person name="Wu G.A."/>
            <person name="Ha C.M."/>
            <person name="Edsinger-Gonzales E."/>
            <person name="Grimwood J."/>
            <person name="Schmutz J."/>
            <person name="Rabbi I.Y."/>
            <person name="Egesi C."/>
            <person name="Nauluvula P."/>
            <person name="Lebot V."/>
            <person name="Ndunguru J."/>
            <person name="Mkamilo G."/>
            <person name="Bart R.S."/>
            <person name="Setter T.L."/>
            <person name="Gleadow R.M."/>
            <person name="Kulakow P."/>
            <person name="Ferguson M.E."/>
            <person name="Rounsley S."/>
            <person name="Rokhsar D.S."/>
        </authorList>
    </citation>
    <scope>NUCLEOTIDE SEQUENCE [LARGE SCALE GENOMIC DNA]</scope>
    <source>
        <strain evidence="9">cv. AM560-2</strain>
    </source>
</reference>
<dbReference type="Gramene" id="Manes.03G041100.6.v8.1">
    <property type="protein sequence ID" value="Manes.03G041100.6.v8.1.CDS.1"/>
    <property type="gene ID" value="Manes.03G041100.v8.1"/>
</dbReference>
<dbReference type="Gramene" id="Manes.03G041100.5.v8.1">
    <property type="protein sequence ID" value="Manes.03G041100.5.v8.1.CDS.1"/>
    <property type="gene ID" value="Manes.03G041100.v8.1"/>
</dbReference>
<evidence type="ECO:0000256" key="7">
    <source>
        <dbReference type="RuleBase" id="RU367022"/>
    </source>
</evidence>
<evidence type="ECO:0000313" key="9">
    <source>
        <dbReference type="Proteomes" id="UP000091857"/>
    </source>
</evidence>
<dbReference type="AlphaFoldDB" id="A0A2C9W6K3"/>
<keyword evidence="5 7" id="KW-1133">Transmembrane helix</keyword>
<name>A0A2C9W6K3_MANES</name>
<keyword evidence="7" id="KW-0406">Ion transport</keyword>
<evidence type="ECO:0000313" key="8">
    <source>
        <dbReference type="EMBL" id="OAY54010.1"/>
    </source>
</evidence>
<keyword evidence="9" id="KW-1185">Reference proteome</keyword>
<dbReference type="GO" id="GO:0005375">
    <property type="term" value="F:copper ion transmembrane transporter activity"/>
    <property type="evidence" value="ECO:0000318"/>
    <property type="project" value="GO_Central"/>
</dbReference>
<feature type="transmembrane region" description="Helical" evidence="7">
    <location>
        <begin position="106"/>
        <end position="122"/>
    </location>
</feature>
<dbReference type="OrthoDB" id="73901at2759"/>
<feature type="transmembrane region" description="Helical" evidence="7">
    <location>
        <begin position="80"/>
        <end position="100"/>
    </location>
</feature>
<keyword evidence="7" id="KW-0186">Copper</keyword>
<proteinExistence type="inferred from homology"/>
<accession>A0A2C9W6K3</accession>
<evidence type="ECO:0000256" key="6">
    <source>
        <dbReference type="ARBA" id="ARBA00023136"/>
    </source>
</evidence>
<dbReference type="PANTHER" id="PTHR12483:SF27">
    <property type="entry name" value="COPPER TRANSPORT PROTEIN CTR1"/>
    <property type="match status" value="1"/>
</dbReference>
<dbReference type="STRING" id="3983.A0A2C9W6K3"/>
<gene>
    <name evidence="8" type="ORF">MANES_03G041100v8</name>
</gene>
<dbReference type="Proteomes" id="UP000091857">
    <property type="component" value="Chromosome 3"/>
</dbReference>
<evidence type="ECO:0000256" key="4">
    <source>
        <dbReference type="ARBA" id="ARBA00022796"/>
    </source>
</evidence>
<dbReference type="EMBL" id="CM004389">
    <property type="protein sequence ID" value="OAY54010.1"/>
    <property type="molecule type" value="Genomic_DNA"/>
</dbReference>
<dbReference type="Gramene" id="Manes.03G041100.7.v8.1">
    <property type="protein sequence ID" value="Manes.03G041100.7.v8.1.CDS.1"/>
    <property type="gene ID" value="Manes.03G041100.v8.1"/>
</dbReference>
<keyword evidence="6 7" id="KW-0472">Membrane</keyword>
<feature type="transmembrane region" description="Helical" evidence="7">
    <location>
        <begin position="24"/>
        <end position="44"/>
    </location>
</feature>
<comment type="caution">
    <text evidence="8">The sequence shown here is derived from an EMBL/GenBank/DDBJ whole genome shotgun (WGS) entry which is preliminary data.</text>
</comment>
<dbReference type="Gramene" id="Manes.03G041100.1.v8.1">
    <property type="protein sequence ID" value="Manes.03G041100.1.v8.1.CDS.1"/>
    <property type="gene ID" value="Manes.03G041100.v8.1"/>
</dbReference>
<organism evidence="8 9">
    <name type="scientific">Manihot esculenta</name>
    <name type="common">Cassava</name>
    <name type="synonym">Jatropha manihot</name>
    <dbReference type="NCBI Taxonomy" id="3983"/>
    <lineage>
        <taxon>Eukaryota</taxon>
        <taxon>Viridiplantae</taxon>
        <taxon>Streptophyta</taxon>
        <taxon>Embryophyta</taxon>
        <taxon>Tracheophyta</taxon>
        <taxon>Spermatophyta</taxon>
        <taxon>Magnoliopsida</taxon>
        <taxon>eudicotyledons</taxon>
        <taxon>Gunneridae</taxon>
        <taxon>Pentapetalae</taxon>
        <taxon>rosids</taxon>
        <taxon>fabids</taxon>
        <taxon>Malpighiales</taxon>
        <taxon>Euphorbiaceae</taxon>
        <taxon>Crotonoideae</taxon>
        <taxon>Manihoteae</taxon>
        <taxon>Manihot</taxon>
    </lineage>
</organism>
<evidence type="ECO:0000256" key="5">
    <source>
        <dbReference type="ARBA" id="ARBA00022989"/>
    </source>
</evidence>
<keyword evidence="3 7" id="KW-0812">Transmembrane</keyword>
<evidence type="ECO:0000256" key="2">
    <source>
        <dbReference type="ARBA" id="ARBA00006921"/>
    </source>
</evidence>
<protein>
    <recommendedName>
        <fullName evidence="7">Copper transport protein</fullName>
    </recommendedName>
</protein>
<evidence type="ECO:0000256" key="3">
    <source>
        <dbReference type="ARBA" id="ARBA00022692"/>
    </source>
</evidence>
<evidence type="ECO:0000256" key="1">
    <source>
        <dbReference type="ARBA" id="ARBA00004141"/>
    </source>
</evidence>
<dbReference type="InterPro" id="IPR007274">
    <property type="entry name" value="Cop_transporter"/>
</dbReference>
<keyword evidence="4 7" id="KW-0187">Copper transport</keyword>
<dbReference type="PANTHER" id="PTHR12483">
    <property type="entry name" value="SOLUTE CARRIER FAMILY 31 COPPER TRANSPORTERS"/>
    <property type="match status" value="1"/>
</dbReference>
<comment type="subcellular location">
    <subcellularLocation>
        <location evidence="1 7">Membrane</location>
        <topology evidence="1 7">Multi-pass membrane protein</topology>
    </subcellularLocation>
</comment>
<dbReference type="Gramene" id="Manes.03G041100.3.v8.1">
    <property type="protein sequence ID" value="Manes.03G041100.3.v8.1.CDS.1"/>
    <property type="gene ID" value="Manes.03G041100.v8.1"/>
</dbReference>
<dbReference type="Pfam" id="PF04145">
    <property type="entry name" value="Ctr"/>
    <property type="match status" value="1"/>
</dbReference>
<dbReference type="GO" id="GO:0005886">
    <property type="term" value="C:plasma membrane"/>
    <property type="evidence" value="ECO:0000318"/>
    <property type="project" value="GO_Central"/>
</dbReference>
<sequence length="139" mass="15512">MMHMTLYWGIKVTLLFDSWKTDSWPSYLLSLLACFLLSSFYQYMEDRRIRFKALASSRSRPSSLDVPLLRSKGRFSPAKFAAAILFGVNSAIGYLLMLAIMSFNGGVFLAIVLGLSVGYLLFRSEDDGVVVVEDPCACS</sequence>
<dbReference type="OMA" id="MMPMHFF"/>